<evidence type="ECO:0008006" key="4">
    <source>
        <dbReference type="Google" id="ProtNLM"/>
    </source>
</evidence>
<keyword evidence="1" id="KW-0472">Membrane</keyword>
<comment type="caution">
    <text evidence="2">The sequence shown here is derived from an EMBL/GenBank/DDBJ whole genome shotgun (WGS) entry which is preliminary data.</text>
</comment>
<feature type="transmembrane region" description="Helical" evidence="1">
    <location>
        <begin position="21"/>
        <end position="42"/>
    </location>
</feature>
<accession>A0A5C6FUY4</accession>
<dbReference type="InterPro" id="IPR013783">
    <property type="entry name" value="Ig-like_fold"/>
</dbReference>
<dbReference type="Gene3D" id="2.60.40.10">
    <property type="entry name" value="Immunoglobulins"/>
    <property type="match status" value="1"/>
</dbReference>
<keyword evidence="1" id="KW-1133">Transmembrane helix</keyword>
<protein>
    <recommendedName>
        <fullName evidence="4">Carboxypeptidase regulatory-like domain-containing protein</fullName>
    </recommendedName>
</protein>
<dbReference type="EMBL" id="SJPZ01000001">
    <property type="protein sequence ID" value="TWU66759.1"/>
    <property type="molecule type" value="Genomic_DNA"/>
</dbReference>
<sequence length="165" mass="17636">METDGQLMKADQEQNRSTHSAHWFPGAAHVFTFTLLVAMPLFCAGCGPTRQPGDLVPITGQVTVDGNPAQGVVIQLHPPQPDPPLAQAITDAEGRFAISTRTAGDGATPGIYDVTFVWSTFNAVTRSQEGDKLNGRYADPESTSVHWDVPDADSWDAGTITLSTE</sequence>
<gene>
    <name evidence="2" type="ORF">V7x_23300</name>
</gene>
<dbReference type="InterPro" id="IPR036817">
    <property type="entry name" value="Transthyretin/HIU_hydrolase_sf"/>
</dbReference>
<evidence type="ECO:0000313" key="3">
    <source>
        <dbReference type="Proteomes" id="UP000316476"/>
    </source>
</evidence>
<organism evidence="2 3">
    <name type="scientific">Crateriforma conspicua</name>
    <dbReference type="NCBI Taxonomy" id="2527996"/>
    <lineage>
        <taxon>Bacteria</taxon>
        <taxon>Pseudomonadati</taxon>
        <taxon>Planctomycetota</taxon>
        <taxon>Planctomycetia</taxon>
        <taxon>Planctomycetales</taxon>
        <taxon>Planctomycetaceae</taxon>
        <taxon>Crateriforma</taxon>
    </lineage>
</organism>
<keyword evidence="1" id="KW-0812">Transmembrane</keyword>
<evidence type="ECO:0000313" key="2">
    <source>
        <dbReference type="EMBL" id="TWU66759.1"/>
    </source>
</evidence>
<reference evidence="2 3" key="1">
    <citation type="submission" date="2019-02" db="EMBL/GenBank/DDBJ databases">
        <title>Deep-cultivation of Planctomycetes and their phenomic and genomic characterization uncovers novel biology.</title>
        <authorList>
            <person name="Wiegand S."/>
            <person name="Jogler M."/>
            <person name="Boedeker C."/>
            <person name="Pinto D."/>
            <person name="Vollmers J."/>
            <person name="Rivas-Marin E."/>
            <person name="Kohn T."/>
            <person name="Peeters S.H."/>
            <person name="Heuer A."/>
            <person name="Rast P."/>
            <person name="Oberbeckmann S."/>
            <person name="Bunk B."/>
            <person name="Jeske O."/>
            <person name="Meyerdierks A."/>
            <person name="Storesund J.E."/>
            <person name="Kallscheuer N."/>
            <person name="Luecker S."/>
            <person name="Lage O.M."/>
            <person name="Pohl T."/>
            <person name="Merkel B.J."/>
            <person name="Hornburger P."/>
            <person name="Mueller R.-W."/>
            <person name="Bruemmer F."/>
            <person name="Labrenz M."/>
            <person name="Spormann A.M."/>
            <person name="Op Den Camp H."/>
            <person name="Overmann J."/>
            <person name="Amann R."/>
            <person name="Jetten M.S.M."/>
            <person name="Mascher T."/>
            <person name="Medema M.H."/>
            <person name="Devos D.P."/>
            <person name="Kaster A.-K."/>
            <person name="Ovreas L."/>
            <person name="Rohde M."/>
            <person name="Galperin M.Y."/>
            <person name="Jogler C."/>
        </authorList>
    </citation>
    <scope>NUCLEOTIDE SEQUENCE [LARGE SCALE GENOMIC DNA]</scope>
    <source>
        <strain evidence="2 3">V7</strain>
    </source>
</reference>
<proteinExistence type="predicted"/>
<name>A0A5C6FUY4_9PLAN</name>
<dbReference type="SUPFAM" id="SSF49472">
    <property type="entry name" value="Transthyretin (synonym: prealbumin)"/>
    <property type="match status" value="1"/>
</dbReference>
<evidence type="ECO:0000256" key="1">
    <source>
        <dbReference type="SAM" id="Phobius"/>
    </source>
</evidence>
<dbReference type="Proteomes" id="UP000316476">
    <property type="component" value="Unassembled WGS sequence"/>
</dbReference>
<dbReference type="AlphaFoldDB" id="A0A5C6FUY4"/>